<evidence type="ECO:0000259" key="1">
    <source>
        <dbReference type="Pfam" id="PF02915"/>
    </source>
</evidence>
<evidence type="ECO:0000313" key="3">
    <source>
        <dbReference type="Proteomes" id="UP000811545"/>
    </source>
</evidence>
<dbReference type="GO" id="GO:0046872">
    <property type="term" value="F:metal ion binding"/>
    <property type="evidence" value="ECO:0007669"/>
    <property type="project" value="InterPro"/>
</dbReference>
<reference evidence="2 3" key="1">
    <citation type="journal article" date="2021" name="bioRxiv">
        <title>Unique metabolic strategies in Hadean analogues reveal hints for primordial physiology.</title>
        <authorList>
            <person name="Nobu M.K."/>
            <person name="Nakai R."/>
            <person name="Tamazawa S."/>
            <person name="Mori H."/>
            <person name="Toyoda A."/>
            <person name="Ijiri A."/>
            <person name="Suzuki S."/>
            <person name="Kurokawa K."/>
            <person name="Kamagata Y."/>
            <person name="Tamaki H."/>
        </authorList>
    </citation>
    <scope>NUCLEOTIDE SEQUENCE [LARGE SCALE GENOMIC DNA]</scope>
    <source>
        <strain evidence="2">BS525</strain>
    </source>
</reference>
<dbReference type="PANTHER" id="PTHR33531">
    <property type="entry name" value="RUBRERYTHRIN SUBFAMILY"/>
    <property type="match status" value="1"/>
</dbReference>
<dbReference type="InterPro" id="IPR003251">
    <property type="entry name" value="Rr_diiron-bd_dom"/>
</dbReference>
<dbReference type="InterPro" id="IPR009078">
    <property type="entry name" value="Ferritin-like_SF"/>
</dbReference>
<dbReference type="Proteomes" id="UP000811545">
    <property type="component" value="Unassembled WGS sequence"/>
</dbReference>
<name>A0A9E2BI15_PSYF1</name>
<organism evidence="2 3">
    <name type="scientific">Psychracetigena formicireducens</name>
    <dbReference type="NCBI Taxonomy" id="2986056"/>
    <lineage>
        <taxon>Bacteria</taxon>
        <taxon>Bacillati</taxon>
        <taxon>Candidatus Lithacetigenota</taxon>
        <taxon>Candidatus Psychracetigena</taxon>
    </lineage>
</organism>
<dbReference type="Pfam" id="PF02915">
    <property type="entry name" value="Rubrerythrin"/>
    <property type="match status" value="1"/>
</dbReference>
<comment type="caution">
    <text evidence="2">The sequence shown here is derived from an EMBL/GenBank/DDBJ whole genome shotgun (WGS) entry which is preliminary data.</text>
</comment>
<accession>A0A9E2BI15</accession>
<dbReference type="PANTHER" id="PTHR33531:SF7">
    <property type="entry name" value="HYPOTHETICAL MEMBRANE PROTEIN, CONSERVED"/>
    <property type="match status" value="1"/>
</dbReference>
<dbReference type="AlphaFoldDB" id="A0A9E2BI15"/>
<gene>
    <name evidence="2" type="ORF">DDT42_00361</name>
</gene>
<protein>
    <recommendedName>
        <fullName evidence="1">Rubrerythrin diiron-binding domain-containing protein</fullName>
    </recommendedName>
</protein>
<dbReference type="Gene3D" id="1.20.1260.10">
    <property type="match status" value="1"/>
</dbReference>
<proteinExistence type="predicted"/>
<sequence length="173" mass="20478">MNIETVEALKLAIESEKRSLMKYLEFAIRNEDIRGKNIFIMLARDEFNHYEHLNQLFKIFVTNDDHSLITTLPSSEVEKLVPTLKKYESSKKVSLSLKEEQVINIALNLEDEAKTFYLEQYRKAKNSHTKDIWKGLADIEESHYQLLISQTFYLKELAYWHNIKEFSLEISED</sequence>
<dbReference type="CDD" id="cd01045">
    <property type="entry name" value="Ferritin_like_AB"/>
    <property type="match status" value="1"/>
</dbReference>
<evidence type="ECO:0000313" key="2">
    <source>
        <dbReference type="EMBL" id="MBT9144520.1"/>
    </source>
</evidence>
<dbReference type="EMBL" id="QLTW01000010">
    <property type="protein sequence ID" value="MBT9144520.1"/>
    <property type="molecule type" value="Genomic_DNA"/>
</dbReference>
<dbReference type="GO" id="GO:0016491">
    <property type="term" value="F:oxidoreductase activity"/>
    <property type="evidence" value="ECO:0007669"/>
    <property type="project" value="InterPro"/>
</dbReference>
<dbReference type="SUPFAM" id="SSF47240">
    <property type="entry name" value="Ferritin-like"/>
    <property type="match status" value="1"/>
</dbReference>
<feature type="domain" description="Rubrerythrin diiron-binding" evidence="1">
    <location>
        <begin position="7"/>
        <end position="147"/>
    </location>
</feature>
<dbReference type="InterPro" id="IPR012347">
    <property type="entry name" value="Ferritin-like"/>
</dbReference>